<evidence type="ECO:0000256" key="2">
    <source>
        <dbReference type="ARBA" id="ARBA00022832"/>
    </source>
</evidence>
<protein>
    <recommendedName>
        <fullName evidence="7">Fatty acid desaturase domain-containing protein</fullName>
    </recommendedName>
</protein>
<organism evidence="8 9">
    <name type="scientific">Pleurodeles waltl</name>
    <name type="common">Iberian ribbed newt</name>
    <dbReference type="NCBI Taxonomy" id="8319"/>
    <lineage>
        <taxon>Eukaryota</taxon>
        <taxon>Metazoa</taxon>
        <taxon>Chordata</taxon>
        <taxon>Craniata</taxon>
        <taxon>Vertebrata</taxon>
        <taxon>Euteleostomi</taxon>
        <taxon>Amphibia</taxon>
        <taxon>Batrachia</taxon>
        <taxon>Caudata</taxon>
        <taxon>Salamandroidea</taxon>
        <taxon>Salamandridae</taxon>
        <taxon>Pleurodelinae</taxon>
        <taxon>Pleurodeles</taxon>
    </lineage>
</organism>
<sequence length="503" mass="55372">MQPAGVASHPVHHRTGAGFDPPCDLEGVLRAVPAKINVTPDPRLYPEEEMRAPVIPRDEVLLGQSSDGCSSPKEGCFREESDRRRAQEVSPSPGPSSPEQVLLRWRNRQQRGLRPASEEDASRGGPGTTMRASPTSGHLASENEDEKIDESAAPLLAGGTAVLCLRSPPEGSSGEEPLMGELSAMVQALVKNSSWWERHGFDCALIAMAFLFLPAGFICLRSDSVLLFLCGIIILGAAHSTLTVKGSHLASHGALTESKLWRTCWATFFIEVCSAFPMQVGAYNHVKLHHAHTNVIGMGDSSIWKIPTLNKLVYMFLAPLALPIITPLAALGFLKEMTLHRALRTVGLISLGLFGHCSLLLVVSGFQTVGSALLCMFLTRAVLAVPFIHVNIFQHIGLAMFAPEERPKRILQMSHGVLNLQRNLLLDWTFGHSLISCHVEHHLFPHLSDNMCLKIKPIVSKYLLDKKLPYNEDTYLSRLQLFLDRYEELMVHMPPITHLVGIQ</sequence>
<evidence type="ECO:0000256" key="6">
    <source>
        <dbReference type="SAM" id="Phobius"/>
    </source>
</evidence>
<keyword evidence="6" id="KW-0472">Membrane</keyword>
<dbReference type="AlphaFoldDB" id="A0AAV7PWD3"/>
<feature type="transmembrane region" description="Helical" evidence="6">
    <location>
        <begin position="346"/>
        <end position="369"/>
    </location>
</feature>
<proteinExistence type="predicted"/>
<feature type="transmembrane region" description="Helical" evidence="6">
    <location>
        <begin position="200"/>
        <end position="218"/>
    </location>
</feature>
<feature type="domain" description="Fatty acid desaturase" evidence="7">
    <location>
        <begin position="228"/>
        <end position="472"/>
    </location>
</feature>
<dbReference type="PANTHER" id="PTHR19353">
    <property type="entry name" value="FATTY ACID DESATURASE 2"/>
    <property type="match status" value="1"/>
</dbReference>
<keyword evidence="9" id="KW-1185">Reference proteome</keyword>
<gene>
    <name evidence="8" type="ORF">NDU88_008339</name>
</gene>
<reference evidence="8" key="1">
    <citation type="journal article" date="2022" name="bioRxiv">
        <title>Sequencing and chromosome-scale assembly of the giantPleurodeles waltlgenome.</title>
        <authorList>
            <person name="Brown T."/>
            <person name="Elewa A."/>
            <person name="Iarovenko S."/>
            <person name="Subramanian E."/>
            <person name="Araus A.J."/>
            <person name="Petzold A."/>
            <person name="Susuki M."/>
            <person name="Suzuki K.-i.T."/>
            <person name="Hayashi T."/>
            <person name="Toyoda A."/>
            <person name="Oliveira C."/>
            <person name="Osipova E."/>
            <person name="Leigh N.D."/>
            <person name="Simon A."/>
            <person name="Yun M.H."/>
        </authorList>
    </citation>
    <scope>NUCLEOTIDE SEQUENCE</scope>
    <source>
        <strain evidence="8">20211129_DDA</strain>
        <tissue evidence="8">Liver</tissue>
    </source>
</reference>
<dbReference type="Proteomes" id="UP001066276">
    <property type="component" value="Chromosome 7"/>
</dbReference>
<dbReference type="InterPro" id="IPR012171">
    <property type="entry name" value="Fatty_acid_desaturase"/>
</dbReference>
<evidence type="ECO:0000256" key="5">
    <source>
        <dbReference type="SAM" id="MobiDB-lite"/>
    </source>
</evidence>
<feature type="compositionally biased region" description="Basic and acidic residues" evidence="5">
    <location>
        <begin position="75"/>
        <end position="87"/>
    </location>
</feature>
<dbReference type="GO" id="GO:0016717">
    <property type="term" value="F:oxidoreductase activity, acting on paired donors, with oxidation of a pair of donors resulting in the reduction of molecular oxygen to two molecules of water"/>
    <property type="evidence" value="ECO:0007669"/>
    <property type="project" value="TreeGrafter"/>
</dbReference>
<name>A0AAV7PWD3_PLEWA</name>
<keyword evidence="4" id="KW-0275">Fatty acid biosynthesis</keyword>
<accession>A0AAV7PWD3</accession>
<evidence type="ECO:0000313" key="8">
    <source>
        <dbReference type="EMBL" id="KAJ1129980.1"/>
    </source>
</evidence>
<feature type="transmembrane region" description="Helical" evidence="6">
    <location>
        <begin position="312"/>
        <end position="334"/>
    </location>
</feature>
<feature type="transmembrane region" description="Helical" evidence="6">
    <location>
        <begin position="224"/>
        <end position="244"/>
    </location>
</feature>
<evidence type="ECO:0000256" key="3">
    <source>
        <dbReference type="ARBA" id="ARBA00023098"/>
    </source>
</evidence>
<dbReference type="GO" id="GO:0006633">
    <property type="term" value="P:fatty acid biosynthetic process"/>
    <property type="evidence" value="ECO:0007669"/>
    <property type="project" value="UniProtKB-KW"/>
</dbReference>
<keyword evidence="3" id="KW-0443">Lipid metabolism</keyword>
<dbReference type="Pfam" id="PF00487">
    <property type="entry name" value="FA_desaturase"/>
    <property type="match status" value="1"/>
</dbReference>
<evidence type="ECO:0000256" key="4">
    <source>
        <dbReference type="ARBA" id="ARBA00023160"/>
    </source>
</evidence>
<keyword evidence="6" id="KW-0812">Transmembrane</keyword>
<feature type="region of interest" description="Disordered" evidence="5">
    <location>
        <begin position="62"/>
        <end position="148"/>
    </location>
</feature>
<keyword evidence="2" id="KW-0276">Fatty acid metabolism</keyword>
<comment type="caution">
    <text evidence="8">The sequence shown here is derived from an EMBL/GenBank/DDBJ whole genome shotgun (WGS) entry which is preliminary data.</text>
</comment>
<feature type="region of interest" description="Disordered" evidence="5">
    <location>
        <begin position="1"/>
        <end position="21"/>
    </location>
</feature>
<evidence type="ECO:0000256" key="1">
    <source>
        <dbReference type="ARBA" id="ARBA00022516"/>
    </source>
</evidence>
<dbReference type="EMBL" id="JANPWB010000011">
    <property type="protein sequence ID" value="KAJ1129980.1"/>
    <property type="molecule type" value="Genomic_DNA"/>
</dbReference>
<keyword evidence="6" id="KW-1133">Transmembrane helix</keyword>
<dbReference type="InterPro" id="IPR005804">
    <property type="entry name" value="FA_desaturase_dom"/>
</dbReference>
<evidence type="ECO:0000313" key="9">
    <source>
        <dbReference type="Proteomes" id="UP001066276"/>
    </source>
</evidence>
<evidence type="ECO:0000259" key="7">
    <source>
        <dbReference type="Pfam" id="PF00487"/>
    </source>
</evidence>
<dbReference type="PANTHER" id="PTHR19353:SF13">
    <property type="entry name" value="FATTY ACID DESATURASE 6"/>
    <property type="match status" value="1"/>
</dbReference>
<dbReference type="GO" id="GO:0016020">
    <property type="term" value="C:membrane"/>
    <property type="evidence" value="ECO:0007669"/>
    <property type="project" value="TreeGrafter"/>
</dbReference>
<keyword evidence="1" id="KW-0444">Lipid biosynthesis</keyword>